<dbReference type="EMBL" id="JAGXEW010000026">
    <property type="protein sequence ID" value="KAK1157403.1"/>
    <property type="molecule type" value="Genomic_DNA"/>
</dbReference>
<evidence type="ECO:0000313" key="5">
    <source>
        <dbReference type="EMBL" id="KAK1157403.1"/>
    </source>
</evidence>
<feature type="repeat" description="ANK" evidence="3">
    <location>
        <begin position="88"/>
        <end position="120"/>
    </location>
</feature>
<dbReference type="Proteomes" id="UP001230051">
    <property type="component" value="Unassembled WGS sequence"/>
</dbReference>
<feature type="coiled-coil region" evidence="4">
    <location>
        <begin position="243"/>
        <end position="270"/>
    </location>
</feature>
<dbReference type="Gene3D" id="1.25.40.20">
    <property type="entry name" value="Ankyrin repeat-containing domain"/>
    <property type="match status" value="2"/>
</dbReference>
<proteinExistence type="predicted"/>
<protein>
    <submittedName>
        <fullName evidence="5">L-asparaginase-like isoform X1</fullName>
    </submittedName>
</protein>
<keyword evidence="4" id="KW-0175">Coiled coil</keyword>
<dbReference type="Pfam" id="PF13857">
    <property type="entry name" value="Ank_5"/>
    <property type="match status" value="1"/>
</dbReference>
<dbReference type="PANTHER" id="PTHR24171">
    <property type="entry name" value="ANKYRIN REPEAT DOMAIN-CONTAINING PROTEIN 39-RELATED"/>
    <property type="match status" value="1"/>
</dbReference>
<comment type="caution">
    <text evidence="5">The sequence shown here is derived from an EMBL/GenBank/DDBJ whole genome shotgun (WGS) entry which is preliminary data.</text>
</comment>
<evidence type="ECO:0000313" key="6">
    <source>
        <dbReference type="Proteomes" id="UP001230051"/>
    </source>
</evidence>
<keyword evidence="6" id="KW-1185">Reference proteome</keyword>
<dbReference type="PROSITE" id="PS50088">
    <property type="entry name" value="ANK_REPEAT"/>
    <property type="match status" value="2"/>
</dbReference>
<dbReference type="SUPFAM" id="SSF48403">
    <property type="entry name" value="Ankyrin repeat"/>
    <property type="match status" value="1"/>
</dbReference>
<keyword evidence="2 3" id="KW-0040">ANK repeat</keyword>
<organism evidence="5 6">
    <name type="scientific">Acipenser oxyrinchus oxyrinchus</name>
    <dbReference type="NCBI Taxonomy" id="40147"/>
    <lineage>
        <taxon>Eukaryota</taxon>
        <taxon>Metazoa</taxon>
        <taxon>Chordata</taxon>
        <taxon>Craniata</taxon>
        <taxon>Vertebrata</taxon>
        <taxon>Euteleostomi</taxon>
        <taxon>Actinopterygii</taxon>
        <taxon>Chondrostei</taxon>
        <taxon>Acipenseriformes</taxon>
        <taxon>Acipenseridae</taxon>
        <taxon>Acipenser</taxon>
    </lineage>
</organism>
<feature type="repeat" description="ANK" evidence="3">
    <location>
        <begin position="187"/>
        <end position="219"/>
    </location>
</feature>
<evidence type="ECO:0000256" key="1">
    <source>
        <dbReference type="ARBA" id="ARBA00022737"/>
    </source>
</evidence>
<reference evidence="5" key="1">
    <citation type="submission" date="2022-02" db="EMBL/GenBank/DDBJ databases">
        <title>Atlantic sturgeon de novo genome assembly.</title>
        <authorList>
            <person name="Stock M."/>
            <person name="Klopp C."/>
            <person name="Guiguen Y."/>
            <person name="Cabau C."/>
            <person name="Parinello H."/>
            <person name="Santidrian Yebra-Pimentel E."/>
            <person name="Kuhl H."/>
            <person name="Dirks R.P."/>
            <person name="Guessner J."/>
            <person name="Wuertz S."/>
            <person name="Du K."/>
            <person name="Schartl M."/>
        </authorList>
    </citation>
    <scope>NUCLEOTIDE SEQUENCE</scope>
    <source>
        <strain evidence="5">STURGEONOMICS-FGT-2020</strain>
        <tissue evidence="5">Whole blood</tissue>
    </source>
</reference>
<evidence type="ECO:0000256" key="2">
    <source>
        <dbReference type="ARBA" id="ARBA00023043"/>
    </source>
</evidence>
<dbReference type="SMART" id="SM00248">
    <property type="entry name" value="ANK"/>
    <property type="match status" value="3"/>
</dbReference>
<dbReference type="PRINTS" id="PR01415">
    <property type="entry name" value="ANKYRIN"/>
</dbReference>
<keyword evidence="1" id="KW-0677">Repeat</keyword>
<dbReference type="PROSITE" id="PS50297">
    <property type="entry name" value="ANK_REP_REGION"/>
    <property type="match status" value="2"/>
</dbReference>
<name>A0AAD8CTP3_ACIOX</name>
<dbReference type="InterPro" id="IPR002110">
    <property type="entry name" value="Ankyrin_rpt"/>
</dbReference>
<gene>
    <name evidence="5" type="ORF">AOXY_G25057</name>
</gene>
<dbReference type="Pfam" id="PF12796">
    <property type="entry name" value="Ank_2"/>
    <property type="match status" value="1"/>
</dbReference>
<evidence type="ECO:0000256" key="4">
    <source>
        <dbReference type="SAM" id="Coils"/>
    </source>
</evidence>
<sequence length="273" mass="31012">MPFKWPINPAKKARQRKKIQEDNLRFWGAVASSVRLGWLGLIDRNKEKKVILQSLFPLLMCTAAMEGDIEGLEGHLNQGADAQMTSNYGRTPLHVAAGEGDLDTVRFLLKKGADISYRDDFREPALNDAIRSKNLEVVEHLVSEGAYLEILPGVLGGEMCCLAFLNDTKQMEIWMAAGKHLNYADYDKRTPLHVAVCTNQAEMVIFCLNNGSDPELRDFHNNRPLEDARRLGFKYMEELLLADQARRQAVAEEEERLRELQAEIEKDVEELLQ</sequence>
<evidence type="ECO:0000256" key="3">
    <source>
        <dbReference type="PROSITE-ProRule" id="PRU00023"/>
    </source>
</evidence>
<dbReference type="InterPro" id="IPR036770">
    <property type="entry name" value="Ankyrin_rpt-contain_sf"/>
</dbReference>
<dbReference type="PANTHER" id="PTHR24171:SF9">
    <property type="entry name" value="ANKYRIN REPEAT DOMAIN-CONTAINING PROTEIN 39"/>
    <property type="match status" value="1"/>
</dbReference>
<accession>A0AAD8CTP3</accession>
<dbReference type="AlphaFoldDB" id="A0AAD8CTP3"/>